<dbReference type="eggNOG" id="COG4260">
    <property type="taxonomic scope" value="Bacteria"/>
</dbReference>
<dbReference type="STRING" id="350688.Clos_0334"/>
<feature type="region of interest" description="Disordered" evidence="1">
    <location>
        <begin position="319"/>
        <end position="351"/>
    </location>
</feature>
<feature type="domain" description="SPFH" evidence="2">
    <location>
        <begin position="63"/>
        <end position="269"/>
    </location>
</feature>
<gene>
    <name evidence="3" type="ordered locus">Clos_0334</name>
</gene>
<dbReference type="PANTHER" id="PTHR37826:SF2">
    <property type="entry name" value="ZINC-RIBBON DOMAIN-CONTAINING PROTEIN"/>
    <property type="match status" value="1"/>
</dbReference>
<dbReference type="PANTHER" id="PTHR37826">
    <property type="entry name" value="FLOTILLIN BAND_7_5 DOMAIN PROTEIN"/>
    <property type="match status" value="1"/>
</dbReference>
<dbReference type="HOGENOM" id="CLU_042784_0_0_9"/>
<dbReference type="CDD" id="cd03408">
    <property type="entry name" value="SPFH_like_u1"/>
    <property type="match status" value="1"/>
</dbReference>
<evidence type="ECO:0000313" key="4">
    <source>
        <dbReference type="Proteomes" id="UP000000269"/>
    </source>
</evidence>
<dbReference type="RefSeq" id="WP_012158211.1">
    <property type="nucleotide sequence ID" value="NC_009922.1"/>
</dbReference>
<accession>A8ML79</accession>
<proteinExistence type="predicted"/>
<evidence type="ECO:0000256" key="1">
    <source>
        <dbReference type="SAM" id="MobiDB-lite"/>
    </source>
</evidence>
<evidence type="ECO:0000259" key="2">
    <source>
        <dbReference type="Pfam" id="PF13421"/>
    </source>
</evidence>
<protein>
    <recommendedName>
        <fullName evidence="2">SPFH domain-containing protein</fullName>
    </recommendedName>
</protein>
<organism evidence="3 4">
    <name type="scientific">Alkaliphilus oremlandii (strain OhILAs)</name>
    <name type="common">Clostridium oremlandii (strain OhILAs)</name>
    <dbReference type="NCBI Taxonomy" id="350688"/>
    <lineage>
        <taxon>Bacteria</taxon>
        <taxon>Bacillati</taxon>
        <taxon>Bacillota</taxon>
        <taxon>Clostridia</taxon>
        <taxon>Peptostreptococcales</taxon>
        <taxon>Natronincolaceae</taxon>
        <taxon>Alkaliphilus</taxon>
    </lineage>
</organism>
<sequence length="408" mass="44920">MGLIKAISSAVGGSLADQWLEVIEPDDMGDNTVFTSGVAVRKDDRRGSNKRGTADTVSNESIIHVYPNQFMILVDGGKVVDYTAEEGYYKVDNSSLPSLFNGSFKDSLKETFNRIKFGGVTPTTQRVYYINLQEIKGIKFGTPNPLNYFDNFYNAELFLRTFGTYSIKITDPLLFFTEAVPRNKDRVEIQDINEQYLSEFLEALQAAMNQMSVDGIRISHVASRGGELSKYMANILDEEWKKTRGMEIQAVGISNISYDDESKELINMRNKGAMLGDPSVREGYVQGSIARGIESAGSNQGGSTQAFMGMGIGMQNAGGFMDAASSANQRQVERQQEERRREASSSQRVDSAKSEGKSWFCTECGAKNAGNFCAECGTKRPAPSQCSNCGYKPTGDTPKFCPECGNKF</sequence>
<dbReference type="InterPro" id="IPR033880">
    <property type="entry name" value="SPFH_YdjI"/>
</dbReference>
<keyword evidence="4" id="KW-1185">Reference proteome</keyword>
<dbReference type="OrthoDB" id="9764015at2"/>
<dbReference type="SUPFAM" id="SSF117892">
    <property type="entry name" value="Band 7/SPFH domain"/>
    <property type="match status" value="1"/>
</dbReference>
<feature type="compositionally biased region" description="Basic and acidic residues" evidence="1">
    <location>
        <begin position="331"/>
        <end position="343"/>
    </location>
</feature>
<dbReference type="Pfam" id="PF13421">
    <property type="entry name" value="Band_7_1"/>
    <property type="match status" value="1"/>
</dbReference>
<name>A8ML79_ALKOO</name>
<dbReference type="Proteomes" id="UP000000269">
    <property type="component" value="Chromosome"/>
</dbReference>
<dbReference type="EMBL" id="CP000853">
    <property type="protein sequence ID" value="ABW17896.1"/>
    <property type="molecule type" value="Genomic_DNA"/>
</dbReference>
<dbReference type="AlphaFoldDB" id="A8ML79"/>
<dbReference type="KEGG" id="aoe:Clos_0334"/>
<dbReference type="InterPro" id="IPR036013">
    <property type="entry name" value="Band_7/SPFH_dom_sf"/>
</dbReference>
<reference evidence="4" key="1">
    <citation type="submission" date="2007-10" db="EMBL/GenBank/DDBJ databases">
        <title>Complete genome of Alkaliphilus oremlandii OhILAs.</title>
        <authorList>
            <person name="Copeland A."/>
            <person name="Lucas S."/>
            <person name="Lapidus A."/>
            <person name="Barry K."/>
            <person name="Detter J.C."/>
            <person name="Glavina del Rio T."/>
            <person name="Hammon N."/>
            <person name="Israni S."/>
            <person name="Dalin E."/>
            <person name="Tice H."/>
            <person name="Pitluck S."/>
            <person name="Chain P."/>
            <person name="Malfatti S."/>
            <person name="Shin M."/>
            <person name="Vergez L."/>
            <person name="Schmutz J."/>
            <person name="Larimer F."/>
            <person name="Land M."/>
            <person name="Hauser L."/>
            <person name="Kyrpides N."/>
            <person name="Mikhailova N."/>
            <person name="Stolz J.F."/>
            <person name="Dawson A."/>
            <person name="Fisher E."/>
            <person name="Crable B."/>
            <person name="Perera E."/>
            <person name="Lisak J."/>
            <person name="Ranganathan M."/>
            <person name="Basu P."/>
            <person name="Richardson P."/>
        </authorList>
    </citation>
    <scope>NUCLEOTIDE SEQUENCE [LARGE SCALE GENOMIC DNA]</scope>
    <source>
        <strain evidence="4">OhILAs</strain>
    </source>
</reference>
<evidence type="ECO:0000313" key="3">
    <source>
        <dbReference type="EMBL" id="ABW17896.1"/>
    </source>
</evidence>